<reference evidence="1" key="1">
    <citation type="submission" date="2025-08" db="UniProtKB">
        <authorList>
            <consortium name="Ensembl"/>
        </authorList>
    </citation>
    <scope>IDENTIFICATION</scope>
</reference>
<dbReference type="AlphaFoldDB" id="A0A673LLE2"/>
<accession>A0A673LLE2</accession>
<reference evidence="1" key="2">
    <citation type="submission" date="2025-09" db="UniProtKB">
        <authorList>
            <consortium name="Ensembl"/>
        </authorList>
    </citation>
    <scope>IDENTIFICATION</scope>
</reference>
<proteinExistence type="predicted"/>
<name>A0A673LLE2_9TELE</name>
<dbReference type="Proteomes" id="UP000472270">
    <property type="component" value="Unassembled WGS sequence"/>
</dbReference>
<keyword evidence="2" id="KW-1185">Reference proteome</keyword>
<organism evidence="1 2">
    <name type="scientific">Sinocyclocheilus rhinocerous</name>
    <dbReference type="NCBI Taxonomy" id="307959"/>
    <lineage>
        <taxon>Eukaryota</taxon>
        <taxon>Metazoa</taxon>
        <taxon>Chordata</taxon>
        <taxon>Craniata</taxon>
        <taxon>Vertebrata</taxon>
        <taxon>Euteleostomi</taxon>
        <taxon>Actinopterygii</taxon>
        <taxon>Neopterygii</taxon>
        <taxon>Teleostei</taxon>
        <taxon>Ostariophysi</taxon>
        <taxon>Cypriniformes</taxon>
        <taxon>Cyprinidae</taxon>
        <taxon>Cyprininae</taxon>
        <taxon>Sinocyclocheilus</taxon>
    </lineage>
</organism>
<evidence type="ECO:0000313" key="2">
    <source>
        <dbReference type="Proteomes" id="UP000472270"/>
    </source>
</evidence>
<dbReference type="Ensembl" id="ENSSRHT00000078828.1">
    <property type="protein sequence ID" value="ENSSRHP00000076739.1"/>
    <property type="gene ID" value="ENSSRHG00000038072.1"/>
</dbReference>
<evidence type="ECO:0000313" key="1">
    <source>
        <dbReference type="Ensembl" id="ENSSRHP00000076739.1"/>
    </source>
</evidence>
<protein>
    <submittedName>
        <fullName evidence="1">Uncharacterized protein</fullName>
    </submittedName>
</protein>
<sequence>NYEHLMSLTGALYLFTHLNPFTELVQALRESLQPPTVMPSASACPMAKPVTYSGEASACWGFLLQFSLYFELQPHQFVNDRAMIALISLMSGSALPLVRFYDASVDNFCEVFGKTTSAVSVHDELFQLRQETNGKLHS</sequence>